<dbReference type="SUPFAM" id="SSF53300">
    <property type="entry name" value="vWA-like"/>
    <property type="match status" value="1"/>
</dbReference>
<dbReference type="InterPro" id="IPR027040">
    <property type="entry name" value="PSMD4"/>
</dbReference>
<evidence type="ECO:0000256" key="3">
    <source>
        <dbReference type="ARBA" id="ARBA00022737"/>
    </source>
</evidence>
<feature type="compositionally biased region" description="Basic and acidic residues" evidence="7">
    <location>
        <begin position="135"/>
        <end position="150"/>
    </location>
</feature>
<dbReference type="PANTHER" id="PTHR10223:SF0">
    <property type="entry name" value="26S PROTEASOME NON-ATPASE REGULATORY SUBUNIT 4"/>
    <property type="match status" value="1"/>
</dbReference>
<keyword evidence="6" id="KW-0175">Coiled coil</keyword>
<dbReference type="Proteomes" id="UP001642520">
    <property type="component" value="Unassembled WGS sequence"/>
</dbReference>
<feature type="coiled-coil region" evidence="6">
    <location>
        <begin position="213"/>
        <end position="247"/>
    </location>
</feature>
<evidence type="ECO:0000256" key="4">
    <source>
        <dbReference type="ARBA" id="ARBA00022942"/>
    </source>
</evidence>
<dbReference type="Pfam" id="PF02809">
    <property type="entry name" value="UIM"/>
    <property type="match status" value="3"/>
</dbReference>
<dbReference type="Pfam" id="PF13519">
    <property type="entry name" value="VWA_2"/>
    <property type="match status" value="1"/>
</dbReference>
<feature type="region of interest" description="Disordered" evidence="7">
    <location>
        <begin position="260"/>
        <end position="298"/>
    </location>
</feature>
<dbReference type="SMART" id="SM00726">
    <property type="entry name" value="UIM"/>
    <property type="match status" value="3"/>
</dbReference>
<dbReference type="InterPro" id="IPR002035">
    <property type="entry name" value="VWF_A"/>
</dbReference>
<comment type="similarity">
    <text evidence="1">Belongs to the proteasome subunit S5A family.</text>
</comment>
<evidence type="ECO:0000313" key="10">
    <source>
        <dbReference type="Proteomes" id="UP001642520"/>
    </source>
</evidence>
<protein>
    <recommendedName>
        <fullName evidence="2">26S proteasome non-ATPase regulatory subunit 4</fullName>
    </recommendedName>
    <alternativeName>
        <fullName evidence="5">26S proteasome regulatory subunit RPN10</fullName>
    </alternativeName>
</protein>
<evidence type="ECO:0000256" key="5">
    <source>
        <dbReference type="ARBA" id="ARBA00044341"/>
    </source>
</evidence>
<feature type="compositionally biased region" description="Basic and acidic residues" evidence="7">
    <location>
        <begin position="278"/>
        <end position="298"/>
    </location>
</feature>
<keyword evidence="4" id="KW-0647">Proteasome</keyword>
<dbReference type="InterPro" id="IPR003903">
    <property type="entry name" value="UIM_dom"/>
</dbReference>
<dbReference type="InterPro" id="IPR049590">
    <property type="entry name" value="PSMD4_RAZUL-like"/>
</dbReference>
<gene>
    <name evidence="9" type="ORF">XYLVIOL_LOCUS3085</name>
</gene>
<name>A0ABP1NDI2_XYLVO</name>
<dbReference type="Gene3D" id="6.10.250.120">
    <property type="match status" value="1"/>
</dbReference>
<evidence type="ECO:0000313" key="9">
    <source>
        <dbReference type="EMBL" id="CAL7938093.1"/>
    </source>
</evidence>
<feature type="domain" description="VWFA" evidence="8">
    <location>
        <begin position="6"/>
        <end position="100"/>
    </location>
</feature>
<dbReference type="PROSITE" id="PS50330">
    <property type="entry name" value="UIM"/>
    <property type="match status" value="3"/>
</dbReference>
<keyword evidence="10" id="KW-1185">Reference proteome</keyword>
<evidence type="ECO:0000259" key="8">
    <source>
        <dbReference type="Pfam" id="PF13519"/>
    </source>
</evidence>
<feature type="region of interest" description="Disordered" evidence="7">
    <location>
        <begin position="135"/>
        <end position="164"/>
    </location>
</feature>
<dbReference type="InterPro" id="IPR036465">
    <property type="entry name" value="vWFA_dom_sf"/>
</dbReference>
<keyword evidence="3" id="KW-0677">Repeat</keyword>
<evidence type="ECO:0000256" key="2">
    <source>
        <dbReference type="ARBA" id="ARBA00014934"/>
    </source>
</evidence>
<dbReference type="CDD" id="cd22297">
    <property type="entry name" value="PSMD4_RAZUL"/>
    <property type="match status" value="1"/>
</dbReference>
<reference evidence="9 10" key="1">
    <citation type="submission" date="2024-08" db="EMBL/GenBank/DDBJ databases">
        <authorList>
            <person name="Will J Nash"/>
            <person name="Angela Man"/>
            <person name="Seanna McTaggart"/>
            <person name="Kendall Baker"/>
            <person name="Tom Barker"/>
            <person name="Leah Catchpole"/>
            <person name="Alex Durrant"/>
            <person name="Karim Gharbi"/>
            <person name="Naomi Irish"/>
            <person name="Gemy Kaithakottil"/>
            <person name="Debby Ku"/>
            <person name="Aaliyah Providence"/>
            <person name="Felix Shaw"/>
            <person name="David Swarbreck"/>
            <person name="Chris Watkins"/>
            <person name="Ann M. McCartney"/>
            <person name="Giulio Formenti"/>
            <person name="Alice Mouton"/>
            <person name="Noel Vella"/>
            <person name="Bjorn M von Reumont"/>
            <person name="Adriana Vella"/>
            <person name="Wilfried Haerty"/>
        </authorList>
    </citation>
    <scope>NUCLEOTIDE SEQUENCE [LARGE SCALE GENOMIC DNA]</scope>
</reference>
<dbReference type="Gene3D" id="1.10.287.3990">
    <property type="match status" value="1"/>
</dbReference>
<sequence length="298" mass="32928">MVLESTMICVDNSDYMRNGDFLPTRLQAQQDAVNLVCHSKTRSNPENNVGLITLANVEVLATLTSDVGRILSKLHQVQPNGNLCLITGIRIAHLALKHRQGEDGMGGTGMGGSGFEFGVDPNEDPELALALRVSMEEQRQRQEDEARRAQANEAATNKPPETIKEVQNEEAMLKRALAMSLEGAENSSTTTENTAPANINAPDFARMTEEEQIAFAMQMSMQDQQELESLKEEAMEVEEDYAAVMSDPAFLQSVLENLPGVDPHSEAVRQAVGSLQQNKDKDKEKEKEKDKEKDKDKK</sequence>
<comment type="caution">
    <text evidence="9">The sequence shown here is derived from an EMBL/GenBank/DDBJ whole genome shotgun (WGS) entry which is preliminary data.</text>
</comment>
<evidence type="ECO:0000256" key="6">
    <source>
        <dbReference type="SAM" id="Coils"/>
    </source>
</evidence>
<accession>A0ABP1NDI2</accession>
<proteinExistence type="inferred from homology"/>
<evidence type="ECO:0000256" key="7">
    <source>
        <dbReference type="SAM" id="MobiDB-lite"/>
    </source>
</evidence>
<dbReference type="Gene3D" id="3.40.50.410">
    <property type="entry name" value="von Willebrand factor, type A domain"/>
    <property type="match status" value="1"/>
</dbReference>
<dbReference type="PANTHER" id="PTHR10223">
    <property type="entry name" value="26S PROTEASOME NON-ATPASE REGULATORY SUBUNIT 4"/>
    <property type="match status" value="1"/>
</dbReference>
<evidence type="ECO:0000256" key="1">
    <source>
        <dbReference type="ARBA" id="ARBA00005574"/>
    </source>
</evidence>
<dbReference type="EMBL" id="CAXAJV020001288">
    <property type="protein sequence ID" value="CAL7938093.1"/>
    <property type="molecule type" value="Genomic_DNA"/>
</dbReference>
<organism evidence="9 10">
    <name type="scientific">Xylocopa violacea</name>
    <name type="common">Violet carpenter bee</name>
    <name type="synonym">Apis violacea</name>
    <dbReference type="NCBI Taxonomy" id="135666"/>
    <lineage>
        <taxon>Eukaryota</taxon>
        <taxon>Metazoa</taxon>
        <taxon>Ecdysozoa</taxon>
        <taxon>Arthropoda</taxon>
        <taxon>Hexapoda</taxon>
        <taxon>Insecta</taxon>
        <taxon>Pterygota</taxon>
        <taxon>Neoptera</taxon>
        <taxon>Endopterygota</taxon>
        <taxon>Hymenoptera</taxon>
        <taxon>Apocrita</taxon>
        <taxon>Aculeata</taxon>
        <taxon>Apoidea</taxon>
        <taxon>Anthophila</taxon>
        <taxon>Apidae</taxon>
        <taxon>Xylocopa</taxon>
        <taxon>Xylocopa</taxon>
    </lineage>
</organism>